<evidence type="ECO:0000259" key="18">
    <source>
        <dbReference type="Pfam" id="PF04389"/>
    </source>
</evidence>
<feature type="transmembrane region" description="Helical" evidence="17">
    <location>
        <begin position="389"/>
        <end position="411"/>
    </location>
</feature>
<dbReference type="CDD" id="cd03875">
    <property type="entry name" value="M28_Fxna_like"/>
    <property type="match status" value="1"/>
</dbReference>
<dbReference type="OrthoDB" id="10257471at2759"/>
<dbReference type="GO" id="GO:0006508">
    <property type="term" value="P:proteolysis"/>
    <property type="evidence" value="ECO:0007669"/>
    <property type="project" value="UniProtKB-KW"/>
</dbReference>
<dbReference type="InterPro" id="IPR045175">
    <property type="entry name" value="M28_fam"/>
</dbReference>
<dbReference type="GO" id="GO:0005774">
    <property type="term" value="C:vacuolar membrane"/>
    <property type="evidence" value="ECO:0007669"/>
    <property type="project" value="UniProtKB-SubCell"/>
</dbReference>
<dbReference type="GO" id="GO:0008235">
    <property type="term" value="F:metalloexopeptidase activity"/>
    <property type="evidence" value="ECO:0007669"/>
    <property type="project" value="InterPro"/>
</dbReference>
<proteinExistence type="inferred from homology"/>
<dbReference type="PANTHER" id="PTHR12147:SF58">
    <property type="entry name" value="VACUOLAR MEMBRANE PROTEASE"/>
    <property type="match status" value="1"/>
</dbReference>
<evidence type="ECO:0000256" key="7">
    <source>
        <dbReference type="ARBA" id="ARBA00022692"/>
    </source>
</evidence>
<feature type="transmembrane region" description="Helical" evidence="17">
    <location>
        <begin position="20"/>
        <end position="40"/>
    </location>
</feature>
<evidence type="ECO:0000256" key="9">
    <source>
        <dbReference type="ARBA" id="ARBA00022801"/>
    </source>
</evidence>
<comment type="subcellular location">
    <subcellularLocation>
        <location evidence="3">Vacuole membrane</location>
        <topology evidence="3">Multi-pass membrane protein</topology>
    </subcellularLocation>
</comment>
<evidence type="ECO:0000256" key="8">
    <source>
        <dbReference type="ARBA" id="ARBA00022723"/>
    </source>
</evidence>
<evidence type="ECO:0000259" key="19">
    <source>
        <dbReference type="Pfam" id="PF22250"/>
    </source>
</evidence>
<feature type="compositionally biased region" description="Polar residues" evidence="16">
    <location>
        <begin position="568"/>
        <end position="579"/>
    </location>
</feature>
<evidence type="ECO:0000256" key="13">
    <source>
        <dbReference type="ARBA" id="ARBA00023136"/>
    </source>
</evidence>
<dbReference type="PANTHER" id="PTHR12147">
    <property type="entry name" value="METALLOPEPTIDASE M28 FAMILY MEMBER"/>
    <property type="match status" value="1"/>
</dbReference>
<evidence type="ECO:0000256" key="6">
    <source>
        <dbReference type="ARBA" id="ARBA00022670"/>
    </source>
</evidence>
<dbReference type="HOGENOM" id="CLU_006412_1_0_1"/>
<dbReference type="InterPro" id="IPR007484">
    <property type="entry name" value="Peptidase_M28"/>
</dbReference>
<dbReference type="FunFam" id="3.40.630.10:FF:000057">
    <property type="entry name" value="Vacuolar membrane protease"/>
    <property type="match status" value="1"/>
</dbReference>
<keyword evidence="8 15" id="KW-0479">Metal-binding</keyword>
<feature type="domain" description="Vacuolar membrane protease C-terminal" evidence="19">
    <location>
        <begin position="759"/>
        <end position="955"/>
    </location>
</feature>
<feature type="domain" description="Vacuolar membrane protease transmembrane" evidence="20">
    <location>
        <begin position="439"/>
        <end position="732"/>
    </location>
</feature>
<evidence type="ECO:0000256" key="16">
    <source>
        <dbReference type="SAM" id="MobiDB-lite"/>
    </source>
</evidence>
<dbReference type="AlphaFoldDB" id="A0A022VRA9"/>
<evidence type="ECO:0000256" key="1">
    <source>
        <dbReference type="ARBA" id="ARBA00001947"/>
    </source>
</evidence>
<dbReference type="Pfam" id="PF22250">
    <property type="entry name" value="PFF1_C"/>
    <property type="match status" value="1"/>
</dbReference>
<feature type="transmembrane region" description="Helical" evidence="17">
    <location>
        <begin position="660"/>
        <end position="684"/>
    </location>
</feature>
<dbReference type="Gene3D" id="3.40.630.10">
    <property type="entry name" value="Zn peptidases"/>
    <property type="match status" value="1"/>
</dbReference>
<evidence type="ECO:0000256" key="11">
    <source>
        <dbReference type="ARBA" id="ARBA00022989"/>
    </source>
</evidence>
<keyword evidence="12" id="KW-0482">Metalloprotease</keyword>
<protein>
    <recommendedName>
        <fullName evidence="15">Peptide hydrolase</fullName>
        <ecNumber evidence="15">3.4.-.-</ecNumber>
    </recommendedName>
</protein>
<keyword evidence="10 15" id="KW-0862">Zinc</keyword>
<gene>
    <name evidence="21" type="ORF">H103_07802</name>
</gene>
<evidence type="ECO:0000256" key="5">
    <source>
        <dbReference type="ARBA" id="ARBA00022554"/>
    </source>
</evidence>
<evidence type="ECO:0000256" key="12">
    <source>
        <dbReference type="ARBA" id="ARBA00023049"/>
    </source>
</evidence>
<keyword evidence="6 15" id="KW-0645">Protease</keyword>
<feature type="transmembrane region" description="Helical" evidence="17">
    <location>
        <begin position="441"/>
        <end position="460"/>
    </location>
</feature>
<comment type="function">
    <text evidence="2">May be involved in vacuolar sorting and osmoregulation.</text>
</comment>
<keyword evidence="14" id="KW-0325">Glycoprotein</keyword>
<feature type="transmembrane region" description="Helical" evidence="17">
    <location>
        <begin position="704"/>
        <end position="722"/>
    </location>
</feature>
<comment type="cofactor">
    <cofactor evidence="1">
        <name>Zn(2+)</name>
        <dbReference type="ChEBI" id="CHEBI:29105"/>
    </cofactor>
</comment>
<evidence type="ECO:0000256" key="2">
    <source>
        <dbReference type="ARBA" id="ARBA00003273"/>
    </source>
</evidence>
<feature type="region of interest" description="Disordered" evidence="16">
    <location>
        <begin position="566"/>
        <end position="617"/>
    </location>
</feature>
<evidence type="ECO:0000256" key="3">
    <source>
        <dbReference type="ARBA" id="ARBA00004128"/>
    </source>
</evidence>
<feature type="transmembrane region" description="Helical" evidence="17">
    <location>
        <begin position="734"/>
        <end position="753"/>
    </location>
</feature>
<dbReference type="InterPro" id="IPR048024">
    <property type="entry name" value="Fxna-like_M28_dom"/>
</dbReference>
<dbReference type="Proteomes" id="UP000023758">
    <property type="component" value="Unassembled WGS sequence"/>
</dbReference>
<keyword evidence="11 17" id="KW-1133">Transmembrane helix</keyword>
<feature type="compositionally biased region" description="Acidic residues" evidence="16">
    <location>
        <begin position="602"/>
        <end position="611"/>
    </location>
</feature>
<evidence type="ECO:0000256" key="4">
    <source>
        <dbReference type="ARBA" id="ARBA00010918"/>
    </source>
</evidence>
<organism evidence="21">
    <name type="scientific">Trichophyton rubrum CBS 288.86</name>
    <dbReference type="NCBI Taxonomy" id="1215330"/>
    <lineage>
        <taxon>Eukaryota</taxon>
        <taxon>Fungi</taxon>
        <taxon>Dikarya</taxon>
        <taxon>Ascomycota</taxon>
        <taxon>Pezizomycotina</taxon>
        <taxon>Eurotiomycetes</taxon>
        <taxon>Eurotiomycetidae</taxon>
        <taxon>Onygenales</taxon>
        <taxon>Arthrodermataceae</taxon>
        <taxon>Trichophyton</taxon>
    </lineage>
</organism>
<dbReference type="Pfam" id="PF04389">
    <property type="entry name" value="Peptidase_M28"/>
    <property type="match status" value="1"/>
</dbReference>
<evidence type="ECO:0000256" key="14">
    <source>
        <dbReference type="ARBA" id="ARBA00023180"/>
    </source>
</evidence>
<dbReference type="EMBL" id="KK207924">
    <property type="protein sequence ID" value="EZF48580.1"/>
    <property type="molecule type" value="Genomic_DNA"/>
</dbReference>
<dbReference type="InterPro" id="IPR053976">
    <property type="entry name" value="PFF1_TM"/>
</dbReference>
<evidence type="ECO:0000256" key="17">
    <source>
        <dbReference type="SAM" id="Phobius"/>
    </source>
</evidence>
<dbReference type="SUPFAM" id="SSF53187">
    <property type="entry name" value="Zn-dependent exopeptidases"/>
    <property type="match status" value="1"/>
</dbReference>
<dbReference type="EC" id="3.4.-.-" evidence="15"/>
<feature type="domain" description="Peptidase M28" evidence="18">
    <location>
        <begin position="161"/>
        <end position="336"/>
    </location>
</feature>
<keyword evidence="13 17" id="KW-0472">Membrane</keyword>
<keyword evidence="5" id="KW-0926">Vacuole</keyword>
<evidence type="ECO:0000259" key="20">
    <source>
        <dbReference type="Pfam" id="PF22251"/>
    </source>
</evidence>
<dbReference type="GO" id="GO:0046872">
    <property type="term" value="F:metal ion binding"/>
    <property type="evidence" value="ECO:0007669"/>
    <property type="project" value="UniProtKB-KW"/>
</dbReference>
<comment type="similarity">
    <text evidence="4 15">Belongs to the peptidase M28 family.</text>
</comment>
<name>A0A022VRA9_TRIRU</name>
<evidence type="ECO:0000256" key="15">
    <source>
        <dbReference type="RuleBase" id="RU361240"/>
    </source>
</evidence>
<keyword evidence="7 17" id="KW-0812">Transmembrane</keyword>
<keyword evidence="9 15" id="KW-0378">Hydrolase</keyword>
<evidence type="ECO:0000313" key="21">
    <source>
        <dbReference type="EMBL" id="EZF48580.1"/>
    </source>
</evidence>
<dbReference type="Pfam" id="PF22251">
    <property type="entry name" value="PFF1_TM"/>
    <property type="match status" value="1"/>
</dbReference>
<dbReference type="InterPro" id="IPR053975">
    <property type="entry name" value="PFF1_C"/>
</dbReference>
<reference evidence="21" key="1">
    <citation type="submission" date="2014-02" db="EMBL/GenBank/DDBJ databases">
        <title>The Genome Sequence of Trichophyton rubrum (morphotype fischeri) CBS 288.86.</title>
        <authorList>
            <consortium name="The Broad Institute Genomics Platform"/>
            <person name="Cuomo C.A."/>
            <person name="White T.C."/>
            <person name="Graser Y."/>
            <person name="Martinez-Rossi N."/>
            <person name="Heitman J."/>
            <person name="Young S.K."/>
            <person name="Zeng Q."/>
            <person name="Gargeya S."/>
            <person name="Abouelleil A."/>
            <person name="Alvarado L."/>
            <person name="Chapman S.B."/>
            <person name="Gainer-Dewar J."/>
            <person name="Goldberg J."/>
            <person name="Griggs A."/>
            <person name="Gujja S."/>
            <person name="Hansen M."/>
            <person name="Howarth C."/>
            <person name="Imamovic A."/>
            <person name="Larimer J."/>
            <person name="Martinez D."/>
            <person name="Murphy C."/>
            <person name="Pearson M.D."/>
            <person name="Persinoti G."/>
            <person name="Poon T."/>
            <person name="Priest M."/>
            <person name="Roberts A.D."/>
            <person name="Saif S."/>
            <person name="Shea T.D."/>
            <person name="Sykes S.N."/>
            <person name="Wortman J."/>
            <person name="Nusbaum C."/>
            <person name="Birren B."/>
        </authorList>
    </citation>
    <scope>NUCLEOTIDE SEQUENCE [LARGE SCALE GENOMIC DNA]</scope>
    <source>
        <strain evidence="21">CBS 288.86</strain>
    </source>
</reference>
<sequence>MVSSRRGFNPIAFTPWPVTILSSLVYLALIIPIIVVHHLVPPAPKESPAGVDLEEAWHDLQHLTRQYHPYNSHSNDEVHQWLLKRIHAISATSARSESQSSPEVFVFDDNQTNLTFSSAGVAATAITGVYFESRNIVVYIRGTEDEPREWWKSPDGEPSGRGGVLVNAHYDSVSTGYGATDNGVGVITTLQLLKYFTTPGHYPRKGLVLLFNNGEEDFLNGAYAYSQHPMSKFTHTFLNLEGAGAGGRAVLFRSTDTEVTRFYGKSEHPFGTVLARDAFKLKFIRSETDYHVFDGVFGMRGLDVAFMEPRSRYHTDQDDARHTSIDSVWHMLSAAITTTEGLVSYTGDAFDGDSGDGGKLNNGIGTLGVWFDFFGSSFAVFQLNTLFGHSVALLVVAPLLLIITSVALFAVDKMYMFSMYTYISESGGQVSLYGLRGMFRFPLILGISTALTIALSFLIMKVNPFIIYSSPYAVWSMMLSTCMFFAWFISCVADFARPSALHRAYSFSWMFGIMWVFLVIATVYQKQHGIASSYFIVFYFAGVAVATWISYLELFGLPKTQDYARRQGSLSDRTPSSDSHFLAPSADELPSSSSAAGRDFNPEDIEDEEPTESTSLLRGQQRTTFANYASARGSQESNISNQGNNSLHPKDHRLEQKWSIYLMSSAWILQFLLVAPIVIILLGQLGLFLTSATYQIGADGGSQLVIYIGIAVLSVLILLPLFPFIHRFTYHIPTFLLFILIGTLVYNLTAFPFSHSNRLKLAFAQEMDLATGNNQASLVGVEPYIHDAVHAIPSVQDGKLSCTSHGYGGRTKCSWPGLKPKVAEGPYKDWVSYNISKTKDDKITRFEISGKNTRACKLLFDSPIADFHVQGSVVDKRIPHTGPKGVSEIRLWSRNWENTWTVDVEWAKKNSERTGKVMCLWSDDNDLHVIPELDLVRKFAPWWVAITKLRDGLVEGSYSFKL</sequence>
<feature type="transmembrane region" description="Helical" evidence="17">
    <location>
        <begin position="536"/>
        <end position="557"/>
    </location>
</feature>
<accession>A0A022VRA9</accession>
<feature type="transmembrane region" description="Helical" evidence="17">
    <location>
        <begin position="472"/>
        <end position="492"/>
    </location>
</feature>
<feature type="transmembrane region" description="Helical" evidence="17">
    <location>
        <begin position="504"/>
        <end position="524"/>
    </location>
</feature>
<evidence type="ECO:0000256" key="10">
    <source>
        <dbReference type="ARBA" id="ARBA00022833"/>
    </source>
</evidence>